<dbReference type="EMBL" id="CP013109">
    <property type="protein sequence ID" value="APG93515.1"/>
    <property type="molecule type" value="Genomic_DNA"/>
</dbReference>
<organism evidence="1 2">
    <name type="scientific">Sinorhizobium americanum</name>
    <dbReference type="NCBI Taxonomy" id="194963"/>
    <lineage>
        <taxon>Bacteria</taxon>
        <taxon>Pseudomonadati</taxon>
        <taxon>Pseudomonadota</taxon>
        <taxon>Alphaproteobacteria</taxon>
        <taxon>Hyphomicrobiales</taxon>
        <taxon>Rhizobiaceae</taxon>
        <taxon>Sinorhizobium/Ensifer group</taxon>
        <taxon>Sinorhizobium</taxon>
    </lineage>
</organism>
<dbReference type="KEGG" id="same:SAMCFNEI73_pB0318"/>
<geneLocation type="plasmid" evidence="1 2">
    <name>B</name>
</geneLocation>
<sequence length="55" mass="5791">MKALQIASQSVSLTPARRMVECQELATVLAAACDQSARATACHPFLVISGEGDRS</sequence>
<dbReference type="AlphaFoldDB" id="A0A1L3LTV1"/>
<gene>
    <name evidence="1" type="ORF">SAMCFNEI73_pB0318</name>
</gene>
<evidence type="ECO:0000313" key="1">
    <source>
        <dbReference type="EMBL" id="APG93515.1"/>
    </source>
</evidence>
<dbReference type="Proteomes" id="UP000182306">
    <property type="component" value="Plasmid B"/>
</dbReference>
<evidence type="ECO:0000313" key="2">
    <source>
        <dbReference type="Proteomes" id="UP000182306"/>
    </source>
</evidence>
<keyword evidence="1" id="KW-0614">Plasmid</keyword>
<protein>
    <submittedName>
        <fullName evidence="1">Uncharacterized protein</fullName>
    </submittedName>
</protein>
<reference evidence="1 2" key="1">
    <citation type="submission" date="2015-10" db="EMBL/GenBank/DDBJ databases">
        <title>Genomic differences between typical nodule nitrogen-fixing rhizobial strains and those coming from bean seeds.</title>
        <authorList>
            <person name="Peralta H."/>
            <person name="Aguilar-Vera A."/>
            <person name="Diaz R."/>
            <person name="Mora Y."/>
            <person name="Martinez-Batallar G."/>
            <person name="Salazar E."/>
            <person name="Vargas-Lagunas C."/>
            <person name="Encarnacion S."/>
            <person name="Girard L."/>
            <person name="Mora J."/>
        </authorList>
    </citation>
    <scope>NUCLEOTIDE SEQUENCE [LARGE SCALE GENOMIC DNA]</scope>
    <source>
        <strain evidence="1 2">CFNEI 73</strain>
        <plasmid evidence="1 2">B</plasmid>
    </source>
</reference>
<proteinExistence type="predicted"/>
<keyword evidence="2" id="KW-1185">Reference proteome</keyword>
<name>A0A1L3LTV1_9HYPH</name>
<accession>A0A1L3LTV1</accession>